<feature type="transmembrane region" description="Helical" evidence="2">
    <location>
        <begin position="37"/>
        <end position="55"/>
    </location>
</feature>
<reference evidence="4 5" key="1">
    <citation type="submission" date="2018-03" db="EMBL/GenBank/DDBJ databases">
        <authorList>
            <person name="Keele B.F."/>
        </authorList>
    </citation>
    <scope>NUCLEOTIDE SEQUENCE [LARGE SCALE GENOMIC DNA]</scope>
    <source>
        <strain evidence="4 5">D20</strain>
    </source>
</reference>
<dbReference type="Pfam" id="PF06808">
    <property type="entry name" value="DctM"/>
    <property type="match status" value="1"/>
</dbReference>
<feature type="transmembrane region" description="Helical" evidence="2">
    <location>
        <begin position="565"/>
        <end position="594"/>
    </location>
</feature>
<feature type="transmembrane region" description="Helical" evidence="2">
    <location>
        <begin position="505"/>
        <end position="528"/>
    </location>
</feature>
<feature type="transmembrane region" description="Helical" evidence="2">
    <location>
        <begin position="534"/>
        <end position="558"/>
    </location>
</feature>
<dbReference type="GO" id="GO:0022857">
    <property type="term" value="F:transmembrane transporter activity"/>
    <property type="evidence" value="ECO:0007669"/>
    <property type="project" value="UniProtKB-UniRule"/>
</dbReference>
<protein>
    <submittedName>
        <fullName evidence="4">C4-dicarboxylate ABC transporter permease</fullName>
    </submittedName>
</protein>
<dbReference type="GO" id="GO:0005886">
    <property type="term" value="C:plasma membrane"/>
    <property type="evidence" value="ECO:0007669"/>
    <property type="project" value="UniProtKB-SubCell"/>
</dbReference>
<keyword evidence="1" id="KW-1003">Cell membrane</keyword>
<sequence length="730" mass="78069">MADSDQSLDDLSAEDRKKVQELMEKDQKSERRVAGPWLWLTSGLAALMVLLYFYGAGFQALGTQYHLGIYVLITFVLVFLLYPAGGRVAVGGMSILSAALLSVGVSSFLLFDSPAEFYGQINIFRETWEYDGLSEALANDFGNLRWTLMLIVPFAAVMLPLDQWLARRFHNAPTASDVLMAAGIALMVLYWISQFELLNYRAGAENDLDKLVSIIGLVLSLEICRRVLGWSLTIIGILMLAFGLFGPHLPEIIAHRGFSFERLATALFITTNGVFGIMASVLATYVILFIFFGAFLMKSGAGRFFIDLPLAVAGRSAGGPAKVAVISSALFGSVSGSAIANTVSSGAFTIPMMKRAGFKPHVAGAIEPAASIGGAFLPPIMGAGGFLMAELTGLSYATIMLLAVGPALLYFLSVFFMVHFEAKKRGLIGMPGEALPDWRHVLKTGWYFSLPLVIITVLMMMGRSPGNAAFWATVSCIALSWVNKETRMGPKEIWEAIQIGAKNTLVIGATMGVIGVIVGTISLTGMGLKFADLVISLAGDSMLIAIGLIAIASLILGLGVPVTAAYLILAVLAVPALGALGLPIIAGHMVVYWLAQSSNITPPVCLAAFAGAAIAGSDPWKTGWTSMRFSKMLFVTPLLFAYIPAILLDGSAFEIGTAYFSAILGTIAFGALAMGYLRRNTKVHEWLLLGVATFLLYWPTFLTDGIGLAIVALVWWMQRDAKQTPAAAAA</sequence>
<dbReference type="OrthoDB" id="9759894at2"/>
<gene>
    <name evidence="4" type="ORF">C8261_11290</name>
</gene>
<proteinExistence type="predicted"/>
<feature type="transmembrane region" description="Helical" evidence="2">
    <location>
        <begin position="172"/>
        <end position="192"/>
    </location>
</feature>
<feature type="domain" description="TRAP C4-dicarboxylate transport system permease DctM subunit" evidence="3">
    <location>
        <begin position="216"/>
        <end position="646"/>
    </location>
</feature>
<dbReference type="EMBL" id="PZKC01000008">
    <property type="protein sequence ID" value="PTD96152.1"/>
    <property type="molecule type" value="Genomic_DNA"/>
</dbReference>
<feature type="transmembrane region" description="Helical" evidence="2">
    <location>
        <begin position="394"/>
        <end position="420"/>
    </location>
</feature>
<keyword evidence="2" id="KW-1133">Transmembrane helix</keyword>
<dbReference type="PANTHER" id="PTHR43849:SF2">
    <property type="entry name" value="BLL3936 PROTEIN"/>
    <property type="match status" value="1"/>
</dbReference>
<comment type="caution">
    <text evidence="4">The sequence shown here is derived from an EMBL/GenBank/DDBJ whole genome shotgun (WGS) entry which is preliminary data.</text>
</comment>
<evidence type="ECO:0000256" key="1">
    <source>
        <dbReference type="RuleBase" id="RU369079"/>
    </source>
</evidence>
<feature type="transmembrane region" description="Helical" evidence="2">
    <location>
        <begin position="658"/>
        <end position="677"/>
    </location>
</feature>
<organism evidence="4 5">
    <name type="scientific">Pseudothauera lacus</name>
    <dbReference type="NCBI Taxonomy" id="2136175"/>
    <lineage>
        <taxon>Bacteria</taxon>
        <taxon>Pseudomonadati</taxon>
        <taxon>Pseudomonadota</taxon>
        <taxon>Betaproteobacteria</taxon>
        <taxon>Rhodocyclales</taxon>
        <taxon>Zoogloeaceae</taxon>
        <taxon>Pseudothauera</taxon>
    </lineage>
</organism>
<keyword evidence="1" id="KW-0997">Cell inner membrane</keyword>
<dbReference type="InterPro" id="IPR011853">
    <property type="entry name" value="TRAP_DctM-Dct_fused"/>
</dbReference>
<feature type="transmembrane region" description="Helical" evidence="2">
    <location>
        <begin position="266"/>
        <end position="296"/>
    </location>
</feature>
<evidence type="ECO:0000256" key="2">
    <source>
        <dbReference type="SAM" id="Phobius"/>
    </source>
</evidence>
<dbReference type="RefSeq" id="WP_107493812.1">
    <property type="nucleotide sequence ID" value="NZ_PZKC01000008.1"/>
</dbReference>
<comment type="function">
    <text evidence="1">Part of the tripartite ATP-independent periplasmic (TRAP) transport system.</text>
</comment>
<feature type="transmembrane region" description="Helical" evidence="2">
    <location>
        <begin position="227"/>
        <end position="246"/>
    </location>
</feature>
<evidence type="ECO:0000259" key="3">
    <source>
        <dbReference type="Pfam" id="PF06808"/>
    </source>
</evidence>
<dbReference type="Proteomes" id="UP000241193">
    <property type="component" value="Unassembled WGS sequence"/>
</dbReference>
<feature type="transmembrane region" description="Helical" evidence="2">
    <location>
        <begin position="600"/>
        <end position="620"/>
    </location>
</feature>
<feature type="transmembrane region" description="Helical" evidence="2">
    <location>
        <begin position="686"/>
        <end position="716"/>
    </location>
</feature>
<feature type="transmembrane region" description="Helical" evidence="2">
    <location>
        <begin position="67"/>
        <end position="84"/>
    </location>
</feature>
<keyword evidence="2" id="KW-0472">Membrane</keyword>
<feature type="transmembrane region" description="Helical" evidence="2">
    <location>
        <begin position="468"/>
        <end position="484"/>
    </location>
</feature>
<dbReference type="InterPro" id="IPR010656">
    <property type="entry name" value="DctM"/>
</dbReference>
<keyword evidence="2" id="KW-0812">Transmembrane</keyword>
<accession>A0A2T4IEE9</accession>
<feature type="transmembrane region" description="Helical" evidence="2">
    <location>
        <begin position="362"/>
        <end position="388"/>
    </location>
</feature>
<feature type="transmembrane region" description="Helical" evidence="2">
    <location>
        <begin position="441"/>
        <end position="462"/>
    </location>
</feature>
<dbReference type="AlphaFoldDB" id="A0A2T4IEE9"/>
<keyword evidence="1" id="KW-0813">Transport</keyword>
<feature type="transmembrane region" description="Helical" evidence="2">
    <location>
        <begin position="632"/>
        <end position="652"/>
    </location>
</feature>
<evidence type="ECO:0000313" key="5">
    <source>
        <dbReference type="Proteomes" id="UP000241193"/>
    </source>
</evidence>
<dbReference type="NCBIfam" id="TIGR02123">
    <property type="entry name" value="TRAP_fused"/>
    <property type="match status" value="1"/>
</dbReference>
<comment type="subcellular location">
    <subcellularLocation>
        <location evidence="1">Cell inner membrane</location>
        <topology evidence="1">Multi-pass membrane protein</topology>
    </subcellularLocation>
</comment>
<reference evidence="4 5" key="2">
    <citation type="submission" date="2018-04" db="EMBL/GenBank/DDBJ databases">
        <title>Thauera lacus sp. nov., isolated from an saline lake in Inner Mongolia, China.</title>
        <authorList>
            <person name="Liang Q.-Y."/>
        </authorList>
    </citation>
    <scope>NUCLEOTIDE SEQUENCE [LARGE SCALE GENOMIC DNA]</scope>
    <source>
        <strain evidence="4 5">D20</strain>
    </source>
</reference>
<evidence type="ECO:0000313" key="4">
    <source>
        <dbReference type="EMBL" id="PTD96152.1"/>
    </source>
</evidence>
<feature type="transmembrane region" description="Helical" evidence="2">
    <location>
        <begin position="90"/>
        <end position="111"/>
    </location>
</feature>
<keyword evidence="5" id="KW-1185">Reference proteome</keyword>
<name>A0A2T4IEE9_9RHOO</name>
<dbReference type="PANTHER" id="PTHR43849">
    <property type="entry name" value="BLL3936 PROTEIN"/>
    <property type="match status" value="1"/>
</dbReference>